<dbReference type="Pfam" id="PF02769">
    <property type="entry name" value="AIRS_C"/>
    <property type="match status" value="1"/>
</dbReference>
<dbReference type="PANTHER" id="PTHR30303">
    <property type="entry name" value="HYDROGENASE ISOENZYMES FORMATION PROTEIN HYPE"/>
    <property type="match status" value="1"/>
</dbReference>
<dbReference type="InterPro" id="IPR036921">
    <property type="entry name" value="PurM-like_N_sf"/>
</dbReference>
<dbReference type="SUPFAM" id="SSF56042">
    <property type="entry name" value="PurM C-terminal domain-like"/>
    <property type="match status" value="1"/>
</dbReference>
<dbReference type="Gene3D" id="3.90.650.10">
    <property type="entry name" value="PurM-like C-terminal domain"/>
    <property type="match status" value="1"/>
</dbReference>
<evidence type="ECO:0000259" key="3">
    <source>
        <dbReference type="Pfam" id="PF02769"/>
    </source>
</evidence>
<evidence type="ECO:0000256" key="1">
    <source>
        <dbReference type="ARBA" id="ARBA00006243"/>
    </source>
</evidence>
<dbReference type="InterPro" id="IPR016188">
    <property type="entry name" value="PurM-like_N"/>
</dbReference>
<feature type="domain" description="PurM-like C-terminal" evidence="3">
    <location>
        <begin position="198"/>
        <end position="343"/>
    </location>
</feature>
<dbReference type="InterPro" id="IPR036676">
    <property type="entry name" value="PurM-like_C_sf"/>
</dbReference>
<gene>
    <name evidence="4" type="ORF">GCM10010347_27430</name>
</gene>
<keyword evidence="5" id="KW-1185">Reference proteome</keyword>
<reference evidence="5" key="1">
    <citation type="journal article" date="2019" name="Int. J. Syst. Evol. Microbiol.">
        <title>The Global Catalogue of Microorganisms (GCM) 10K type strain sequencing project: providing services to taxonomists for standard genome sequencing and annotation.</title>
        <authorList>
            <consortium name="The Broad Institute Genomics Platform"/>
            <consortium name="The Broad Institute Genome Sequencing Center for Infectious Disease"/>
            <person name="Wu L."/>
            <person name="Ma J."/>
        </authorList>
    </citation>
    <scope>NUCLEOTIDE SEQUENCE [LARGE SCALE GENOMIC DNA]</scope>
    <source>
        <strain evidence="5">JCM 4738</strain>
    </source>
</reference>
<proteinExistence type="inferred from homology"/>
<feature type="domain" description="PurM-like N-terminal" evidence="2">
    <location>
        <begin position="74"/>
        <end position="185"/>
    </location>
</feature>
<comment type="caution">
    <text evidence="4">The sequence shown here is derived from an EMBL/GenBank/DDBJ whole genome shotgun (WGS) entry which is preliminary data.</text>
</comment>
<dbReference type="PANTHER" id="PTHR30303:SF0">
    <property type="entry name" value="CARBAMOYL DEHYDRATASE HYPE"/>
    <property type="match status" value="1"/>
</dbReference>
<accession>A0ABQ3EWI7</accession>
<dbReference type="PIRSF" id="PIRSF005644">
    <property type="entry name" value="Hdrgns_mtr_HypE"/>
    <property type="match status" value="1"/>
</dbReference>
<dbReference type="SUPFAM" id="SSF55326">
    <property type="entry name" value="PurM N-terminal domain-like"/>
    <property type="match status" value="1"/>
</dbReference>
<dbReference type="EMBL" id="BMVP01000004">
    <property type="protein sequence ID" value="GHB55940.1"/>
    <property type="molecule type" value="Genomic_DNA"/>
</dbReference>
<dbReference type="CDD" id="cd02197">
    <property type="entry name" value="HypE"/>
    <property type="match status" value="1"/>
</dbReference>
<dbReference type="NCBIfam" id="TIGR02124">
    <property type="entry name" value="hypE"/>
    <property type="match status" value="1"/>
</dbReference>
<evidence type="ECO:0000259" key="2">
    <source>
        <dbReference type="Pfam" id="PF00586"/>
    </source>
</evidence>
<evidence type="ECO:0000313" key="4">
    <source>
        <dbReference type="EMBL" id="GHB55940.1"/>
    </source>
</evidence>
<dbReference type="InterPro" id="IPR010918">
    <property type="entry name" value="PurM-like_C_dom"/>
</dbReference>
<evidence type="ECO:0000313" key="5">
    <source>
        <dbReference type="Proteomes" id="UP000642673"/>
    </source>
</evidence>
<organism evidence="4 5">
    <name type="scientific">Streptomyces cirratus</name>
    <dbReference type="NCBI Taxonomy" id="68187"/>
    <lineage>
        <taxon>Bacteria</taxon>
        <taxon>Bacillati</taxon>
        <taxon>Actinomycetota</taxon>
        <taxon>Actinomycetes</taxon>
        <taxon>Kitasatosporales</taxon>
        <taxon>Streptomycetaceae</taxon>
        <taxon>Streptomyces</taxon>
    </lineage>
</organism>
<dbReference type="Proteomes" id="UP000642673">
    <property type="component" value="Unassembled WGS sequence"/>
</dbReference>
<name>A0ABQ3EWI7_9ACTN</name>
<comment type="similarity">
    <text evidence="1">Belongs to the HypE family.</text>
</comment>
<dbReference type="Gene3D" id="3.30.1330.10">
    <property type="entry name" value="PurM-like, N-terminal domain"/>
    <property type="match status" value="1"/>
</dbReference>
<dbReference type="InterPro" id="IPR011854">
    <property type="entry name" value="HypE"/>
</dbReference>
<protein>
    <submittedName>
        <fullName evidence="4">Hydrogenase expression/formation protein HypE</fullName>
    </submittedName>
</protein>
<dbReference type="Pfam" id="PF00586">
    <property type="entry name" value="AIRS"/>
    <property type="match status" value="1"/>
</dbReference>
<sequence>MPDTTMPDSTLSGTGLPAQSATALDVTGWTCPAPLRDRPRVVMGHGGGGALSAELVQHLFAPAYGGEALAQLGDSAALSLGGARLAFSTDSYVVRPLFFPGGSIGDLAVNGTVNDLAMSGARAAYLSCGFILEEGVEMSVVAGVARALGDAARAAGVEVATGDTKVVEAGHGDGIYVNTAGIGLIPDGVDLRPQRVVPGDVVIVSGEIGLHGVAIMSVREGLEFAVDVESDCAPLGGLVDAMLAVTPDLHVLRDPTRGGMAAALNEIAAASGTGVVIREGAVPVPDAVANACAILGLDPLYVANEGKLVAFVPREHADAVLEAMRAHPMGRRAAVIGEAVESHPGLVVARTGLGGTRVVDLPIGEQLPRIC</sequence>